<name>A0LEE4_SYNFM</name>
<dbReference type="InterPro" id="IPR001763">
    <property type="entry name" value="Rhodanese-like_dom"/>
</dbReference>
<sequence>MKCSVDPEELKRALADAPDETVVIDVRRKTDFETDPRLIPGAQWKDPEQVDDWSRELPRDKTVIVYCVRGGPVSRPVSAKPAENQVRVKYLEGGLAGWDLSAKEDR</sequence>
<dbReference type="SUPFAM" id="SSF52821">
    <property type="entry name" value="Rhodanese/Cell cycle control phosphatase"/>
    <property type="match status" value="1"/>
</dbReference>
<dbReference type="PROSITE" id="PS50206">
    <property type="entry name" value="RHODANESE_3"/>
    <property type="match status" value="1"/>
</dbReference>
<dbReference type="SMART" id="SM00450">
    <property type="entry name" value="RHOD"/>
    <property type="match status" value="1"/>
</dbReference>
<dbReference type="eggNOG" id="COG0607">
    <property type="taxonomic scope" value="Bacteria"/>
</dbReference>
<evidence type="ECO:0000313" key="3">
    <source>
        <dbReference type="Proteomes" id="UP000001784"/>
    </source>
</evidence>
<keyword evidence="3" id="KW-1185">Reference proteome</keyword>
<dbReference type="InParanoid" id="A0LEE4"/>
<dbReference type="Proteomes" id="UP000001784">
    <property type="component" value="Chromosome"/>
</dbReference>
<dbReference type="Gene3D" id="3.40.250.10">
    <property type="entry name" value="Rhodanese-like domain"/>
    <property type="match status" value="1"/>
</dbReference>
<accession>A0LEE4</accession>
<organism evidence="2 3">
    <name type="scientific">Syntrophobacter fumaroxidans (strain DSM 10017 / MPOB)</name>
    <dbReference type="NCBI Taxonomy" id="335543"/>
    <lineage>
        <taxon>Bacteria</taxon>
        <taxon>Pseudomonadati</taxon>
        <taxon>Thermodesulfobacteriota</taxon>
        <taxon>Syntrophobacteria</taxon>
        <taxon>Syntrophobacterales</taxon>
        <taxon>Syntrophobacteraceae</taxon>
        <taxon>Syntrophobacter</taxon>
    </lineage>
</organism>
<dbReference type="EMBL" id="CP000478">
    <property type="protein sequence ID" value="ABK15796.1"/>
    <property type="molecule type" value="Genomic_DNA"/>
</dbReference>
<dbReference type="AlphaFoldDB" id="A0LEE4"/>
<evidence type="ECO:0000259" key="1">
    <source>
        <dbReference type="PROSITE" id="PS50206"/>
    </source>
</evidence>
<proteinExistence type="predicted"/>
<gene>
    <name evidence="2" type="ordered locus">Sfum_0093</name>
</gene>
<feature type="domain" description="Rhodanese" evidence="1">
    <location>
        <begin position="17"/>
        <end position="104"/>
    </location>
</feature>
<dbReference type="InterPro" id="IPR036873">
    <property type="entry name" value="Rhodanese-like_dom_sf"/>
</dbReference>
<dbReference type="STRING" id="335543.Sfum_0093"/>
<dbReference type="RefSeq" id="WP_011696969.1">
    <property type="nucleotide sequence ID" value="NC_008554.1"/>
</dbReference>
<dbReference type="KEGG" id="sfu:Sfum_0093"/>
<evidence type="ECO:0000313" key="2">
    <source>
        <dbReference type="EMBL" id="ABK15796.1"/>
    </source>
</evidence>
<protein>
    <submittedName>
        <fullName evidence="2">Rhodanese domain protein</fullName>
    </submittedName>
</protein>
<reference evidence="2 3" key="1">
    <citation type="submission" date="2006-10" db="EMBL/GenBank/DDBJ databases">
        <title>Complete sequence of Syntrophobacter fumaroxidans MPOB.</title>
        <authorList>
            <consortium name="US DOE Joint Genome Institute"/>
            <person name="Copeland A."/>
            <person name="Lucas S."/>
            <person name="Lapidus A."/>
            <person name="Barry K."/>
            <person name="Detter J.C."/>
            <person name="Glavina del Rio T."/>
            <person name="Hammon N."/>
            <person name="Israni S."/>
            <person name="Pitluck S."/>
            <person name="Goltsman E.G."/>
            <person name="Martinez M."/>
            <person name="Schmutz J."/>
            <person name="Larimer F."/>
            <person name="Land M."/>
            <person name="Hauser L."/>
            <person name="Kyrpides N."/>
            <person name="Kim E."/>
            <person name="Boone D.R."/>
            <person name="Brockman F."/>
            <person name="Culley D."/>
            <person name="Ferry J."/>
            <person name="Gunsalus R."/>
            <person name="McInerney M.J."/>
            <person name="Morrison M."/>
            <person name="Plugge C."/>
            <person name="Rohlin L."/>
            <person name="Scholten J."/>
            <person name="Sieber J."/>
            <person name="Stams A.J.M."/>
            <person name="Worm P."/>
            <person name="Henstra A.M."/>
            <person name="Richardson P."/>
        </authorList>
    </citation>
    <scope>NUCLEOTIDE SEQUENCE [LARGE SCALE GENOMIC DNA]</scope>
    <source>
        <strain evidence="3">DSM 10017 / MPOB</strain>
    </source>
</reference>
<dbReference type="Pfam" id="PF00581">
    <property type="entry name" value="Rhodanese"/>
    <property type="match status" value="1"/>
</dbReference>
<dbReference type="HOGENOM" id="CLU_089574_16_0_7"/>